<dbReference type="CDD" id="cd14772">
    <property type="entry name" value="TrHb2_Bs-trHb-like_O"/>
    <property type="match status" value="1"/>
</dbReference>
<evidence type="ECO:0000313" key="9">
    <source>
        <dbReference type="Proteomes" id="UP001209318"/>
    </source>
</evidence>
<accession>A0AAE3LM87</accession>
<comment type="similarity">
    <text evidence="6">Belongs to the truncated hemoglobin family. Group II subfamily.</text>
</comment>
<reference evidence="8" key="1">
    <citation type="submission" date="2022-10" db="EMBL/GenBank/DDBJ databases">
        <title>Description of Fervidibacillus gen. nov. in the family Fervidibacillaceae fam. nov. with two species, Fervidibacillus albus sp. nov., and Fervidibacillus halotolerans sp. nov., isolated from tidal flat sediments.</title>
        <authorList>
            <person name="Kwon K.K."/>
            <person name="Yang S.-H."/>
        </authorList>
    </citation>
    <scope>NUCLEOTIDE SEQUENCE</scope>
    <source>
        <strain evidence="8">JCM 19140</strain>
    </source>
</reference>
<dbReference type="GO" id="GO:0019825">
    <property type="term" value="F:oxygen binding"/>
    <property type="evidence" value="ECO:0007669"/>
    <property type="project" value="InterPro"/>
</dbReference>
<evidence type="ECO:0000256" key="2">
    <source>
        <dbReference type="ARBA" id="ARBA00022448"/>
    </source>
</evidence>
<dbReference type="InterPro" id="IPR012292">
    <property type="entry name" value="Globin/Proto"/>
</dbReference>
<dbReference type="GO" id="GO:0020037">
    <property type="term" value="F:heme binding"/>
    <property type="evidence" value="ECO:0007669"/>
    <property type="project" value="InterPro"/>
</dbReference>
<evidence type="ECO:0000256" key="4">
    <source>
        <dbReference type="ARBA" id="ARBA00022723"/>
    </source>
</evidence>
<organism evidence="8 9">
    <name type="scientific">Perspicuibacillus lycopersici</name>
    <dbReference type="NCBI Taxonomy" id="1325689"/>
    <lineage>
        <taxon>Bacteria</taxon>
        <taxon>Bacillati</taxon>
        <taxon>Bacillota</taxon>
        <taxon>Bacilli</taxon>
        <taxon>Bacillales</taxon>
        <taxon>Bacillaceae</taxon>
        <taxon>Perspicuibacillus</taxon>
    </lineage>
</organism>
<dbReference type="InterPro" id="IPR044203">
    <property type="entry name" value="GlbO/GLB3-like"/>
</dbReference>
<evidence type="ECO:0000256" key="3">
    <source>
        <dbReference type="ARBA" id="ARBA00022617"/>
    </source>
</evidence>
<dbReference type="Pfam" id="PF01152">
    <property type="entry name" value="Bac_globin"/>
    <property type="match status" value="1"/>
</dbReference>
<dbReference type="GO" id="GO:0046872">
    <property type="term" value="F:metal ion binding"/>
    <property type="evidence" value="ECO:0007669"/>
    <property type="project" value="UniProtKB-KW"/>
</dbReference>
<dbReference type="GO" id="GO:0005344">
    <property type="term" value="F:oxygen carrier activity"/>
    <property type="evidence" value="ECO:0007669"/>
    <property type="project" value="InterPro"/>
</dbReference>
<evidence type="ECO:0000256" key="6">
    <source>
        <dbReference type="ARBA" id="ARBA00034496"/>
    </source>
</evidence>
<dbReference type="EMBL" id="JAOUSF010000001">
    <property type="protein sequence ID" value="MCU9612432.1"/>
    <property type="molecule type" value="Genomic_DNA"/>
</dbReference>
<comment type="caution">
    <text evidence="8">The sequence shown here is derived from an EMBL/GenBank/DDBJ whole genome shotgun (WGS) entry which is preliminary data.</text>
</comment>
<dbReference type="PANTHER" id="PTHR47366">
    <property type="entry name" value="TWO-ON-TWO HEMOGLOBIN-3"/>
    <property type="match status" value="1"/>
</dbReference>
<proteinExistence type="inferred from homology"/>
<dbReference type="Gene3D" id="1.10.490.10">
    <property type="entry name" value="Globins"/>
    <property type="match status" value="1"/>
</dbReference>
<keyword evidence="2" id="KW-0813">Transport</keyword>
<evidence type="ECO:0000256" key="1">
    <source>
        <dbReference type="ARBA" id="ARBA00001971"/>
    </source>
</evidence>
<dbReference type="InterPro" id="IPR001486">
    <property type="entry name" value="Hemoglobin_trunc"/>
</dbReference>
<feature type="binding site" description="distal binding residue" evidence="7">
    <location>
        <position position="119"/>
    </location>
    <ligand>
        <name>heme</name>
        <dbReference type="ChEBI" id="CHEBI:30413"/>
    </ligand>
    <ligandPart>
        <name>Fe</name>
        <dbReference type="ChEBI" id="CHEBI:18248"/>
    </ligandPart>
</feature>
<protein>
    <submittedName>
        <fullName evidence="8">Globin</fullName>
    </submittedName>
</protein>
<sequence>MENKYISQYEKIGENKLRQLVNAFYHRVGQHPDLAPIFPKDLTETARKQTQFLTQFLGGPPLYTSEHGHPRLRARHLPFPITPKRAESWLNCMREAMDEVELTGAEREELYSRLVITAHHMINSPDEYEEQNEKGEVQ</sequence>
<gene>
    <name evidence="8" type="ORF">OEV98_02500</name>
</gene>
<dbReference type="SUPFAM" id="SSF46458">
    <property type="entry name" value="Globin-like"/>
    <property type="match status" value="1"/>
</dbReference>
<evidence type="ECO:0000313" key="8">
    <source>
        <dbReference type="EMBL" id="MCU9612432.1"/>
    </source>
</evidence>
<dbReference type="PROSITE" id="PS01213">
    <property type="entry name" value="GLOBIN_FAM_2"/>
    <property type="match status" value="1"/>
</dbReference>
<dbReference type="Proteomes" id="UP001209318">
    <property type="component" value="Unassembled WGS sequence"/>
</dbReference>
<evidence type="ECO:0000256" key="5">
    <source>
        <dbReference type="ARBA" id="ARBA00023004"/>
    </source>
</evidence>
<comment type="cofactor">
    <cofactor evidence="1">
        <name>heme</name>
        <dbReference type="ChEBI" id="CHEBI:30413"/>
    </cofactor>
</comment>
<evidence type="ECO:0000256" key="7">
    <source>
        <dbReference type="PIRSR" id="PIRSR601486-1"/>
    </source>
</evidence>
<keyword evidence="5" id="KW-0408">Iron</keyword>
<keyword evidence="3 7" id="KW-0349">Heme</keyword>
<name>A0AAE3LM87_9BACI</name>
<dbReference type="PANTHER" id="PTHR47366:SF1">
    <property type="entry name" value="TWO-ON-TWO HEMOGLOBIN-3"/>
    <property type="match status" value="1"/>
</dbReference>
<dbReference type="FunFam" id="1.10.490.10:FF:000004">
    <property type="entry name" value="Group 2 hemoglobin yjbI"/>
    <property type="match status" value="1"/>
</dbReference>
<dbReference type="RefSeq" id="WP_263071583.1">
    <property type="nucleotide sequence ID" value="NZ_JAOUSF010000001.1"/>
</dbReference>
<keyword evidence="9" id="KW-1185">Reference proteome</keyword>
<keyword evidence="4" id="KW-0479">Metal-binding</keyword>
<dbReference type="InterPro" id="IPR009050">
    <property type="entry name" value="Globin-like_sf"/>
</dbReference>
<dbReference type="AlphaFoldDB" id="A0AAE3LM87"/>
<dbReference type="InterPro" id="IPR019795">
    <property type="entry name" value="Globin_bac-like_CS"/>
</dbReference>